<feature type="compositionally biased region" description="Low complexity" evidence="2">
    <location>
        <begin position="1394"/>
        <end position="1413"/>
    </location>
</feature>
<feature type="compositionally biased region" description="Pro residues" evidence="2">
    <location>
        <begin position="877"/>
        <end position="934"/>
    </location>
</feature>
<dbReference type="InterPro" id="IPR056242">
    <property type="entry name" value="PIN_TASOR"/>
</dbReference>
<feature type="region of interest" description="Disordered" evidence="2">
    <location>
        <begin position="642"/>
        <end position="699"/>
    </location>
</feature>
<dbReference type="GO" id="GO:0097355">
    <property type="term" value="P:protein localization to heterochromatin"/>
    <property type="evidence" value="ECO:0007669"/>
    <property type="project" value="TreeGrafter"/>
</dbReference>
<gene>
    <name evidence="6" type="ORF">EXN66_Car005945</name>
</gene>
<dbReference type="Proteomes" id="UP000503349">
    <property type="component" value="Chromosome 5"/>
</dbReference>
<dbReference type="InterPro" id="IPR022188">
    <property type="entry name" value="TASOR_DUF3715"/>
</dbReference>
<feature type="region of interest" description="Disordered" evidence="2">
    <location>
        <begin position="1866"/>
        <end position="2015"/>
    </location>
</feature>
<feature type="region of interest" description="Disordered" evidence="2">
    <location>
        <begin position="1394"/>
        <end position="1421"/>
    </location>
</feature>
<dbReference type="PANTHER" id="PTHR16207">
    <property type="entry name" value="SET DOMAIN-CONTAINING PROTEIN"/>
    <property type="match status" value="1"/>
</dbReference>
<feature type="compositionally biased region" description="Basic and acidic residues" evidence="2">
    <location>
        <begin position="1866"/>
        <end position="1895"/>
    </location>
</feature>
<feature type="compositionally biased region" description="Polar residues" evidence="2">
    <location>
        <begin position="1973"/>
        <end position="1989"/>
    </location>
</feature>
<feature type="compositionally biased region" description="Low complexity" evidence="2">
    <location>
        <begin position="948"/>
        <end position="965"/>
    </location>
</feature>
<feature type="domain" description="TASOR alpha/beta" evidence="4">
    <location>
        <begin position="1448"/>
        <end position="1543"/>
    </location>
</feature>
<feature type="region of interest" description="Disordered" evidence="2">
    <location>
        <begin position="778"/>
        <end position="828"/>
    </location>
</feature>
<feature type="compositionally biased region" description="Basic and acidic residues" evidence="2">
    <location>
        <begin position="1008"/>
        <end position="1022"/>
    </location>
</feature>
<feature type="compositionally biased region" description="Gly residues" evidence="2">
    <location>
        <begin position="809"/>
        <end position="820"/>
    </location>
</feature>
<feature type="region of interest" description="Disordered" evidence="2">
    <location>
        <begin position="740"/>
        <end position="759"/>
    </location>
</feature>
<feature type="region of interest" description="Disordered" evidence="2">
    <location>
        <begin position="1286"/>
        <end position="1307"/>
    </location>
</feature>
<dbReference type="GO" id="GO:0003682">
    <property type="term" value="F:chromatin binding"/>
    <property type="evidence" value="ECO:0007669"/>
    <property type="project" value="TreeGrafter"/>
</dbReference>
<feature type="region of interest" description="Disordered" evidence="2">
    <location>
        <begin position="1703"/>
        <end position="1754"/>
    </location>
</feature>
<evidence type="ECO:0000259" key="5">
    <source>
        <dbReference type="Pfam" id="PF24630"/>
    </source>
</evidence>
<evidence type="ECO:0000259" key="4">
    <source>
        <dbReference type="Pfam" id="PF23314"/>
    </source>
</evidence>
<dbReference type="Gene3D" id="3.90.228.10">
    <property type="match status" value="1"/>
</dbReference>
<dbReference type="CDD" id="cd22569">
    <property type="entry name" value="TASOR_PBD"/>
    <property type="match status" value="1"/>
</dbReference>
<proteinExistence type="inferred from homology"/>
<feature type="compositionally biased region" description="Gly residues" evidence="2">
    <location>
        <begin position="2125"/>
        <end position="2134"/>
    </location>
</feature>
<dbReference type="InterPro" id="IPR056243">
    <property type="entry name" value="TASOR_ab_dom"/>
</dbReference>
<feature type="compositionally biased region" description="Low complexity" evidence="2">
    <location>
        <begin position="867"/>
        <end position="876"/>
    </location>
</feature>
<feature type="region of interest" description="Disordered" evidence="2">
    <location>
        <begin position="602"/>
        <end position="627"/>
    </location>
</feature>
<dbReference type="GO" id="GO:0005654">
    <property type="term" value="C:nucleoplasm"/>
    <property type="evidence" value="ECO:0007669"/>
    <property type="project" value="TreeGrafter"/>
</dbReference>
<dbReference type="Pfam" id="PF23314">
    <property type="entry name" value="TASOR_alpha-beta"/>
    <property type="match status" value="1"/>
</dbReference>
<dbReference type="EMBL" id="CM015716">
    <property type="protein sequence ID" value="KAF3690273.1"/>
    <property type="molecule type" value="Genomic_DNA"/>
</dbReference>
<dbReference type="GO" id="GO:0045814">
    <property type="term" value="P:negative regulation of gene expression, epigenetic"/>
    <property type="evidence" value="ECO:0007669"/>
    <property type="project" value="InterPro"/>
</dbReference>
<accession>A0A6G1PJ99</accession>
<feature type="compositionally biased region" description="Low complexity" evidence="2">
    <location>
        <begin position="1110"/>
        <end position="1121"/>
    </location>
</feature>
<feature type="compositionally biased region" description="Polar residues" evidence="2">
    <location>
        <begin position="1897"/>
        <end position="1913"/>
    </location>
</feature>
<dbReference type="Pfam" id="PF24630">
    <property type="entry name" value="PIN_TASOR"/>
    <property type="match status" value="1"/>
</dbReference>
<sequence>MNDGLVRREAAPRRVSAAADHGAIVSLQDGELVDAHHPRVTPTGPDRLGAAAGSMARRTSAPLPVHHRHMPMEPLKFHIPRKTKEKRALFQYVSTESREYEDMLSILTSSYIDTSSAGSFTYSQPRLVHSELLEREFVEKRKEMKTDGRTDKELEESYCFLLADAAKLHSLCERGLFVGHSWITVLGNPGKGVYLSRYSDLLQMNPFTPGAIGEIVIFKVMKGKVKSIYENMKNLLDPTPRFDSHISKNTSKVTSLTSYRAFELTQQYFYEYLFDELRQRPRQVCPYAVVSFQVKGKDSSLSSKPLAPTRLNSQSAEGSKERTQYTVWTGDLVKGDKVLFQISLRSFSPPFLPHRLPEKLEIGSSMRLDQVTKLIPSDVFSYNLYNTNPEVVTNGYCCSLLEVIDRSRSMTSITRLLQELEIRRMVLVNQLTERGFLFLLSSVQMATPTERGDSWKRCLQALFIFPETRDVAKSTSSYVSPSHDASESSKSGATVMARLKEFIPGLHHALIKARANPPSELSAGVELQVKEYLMGLNDGKVRQYPMGEYDSELDVQGKAFPTPLHHRVNMDGYLRSYLYSPALYLLSVARARQVMEAHCGCEEAQAVRPSKEPSSNTRERQTNTQKMQQLIDRVLTCKRNAENEVKSEEGRDKGLKTPGRKRKLEQETAERALKFLKASQENGRQDKTPGDGSQASPDSLASVIGSVGLKDIDLREDGSELAARLLSLLTGLCQAASGTAGQSLSEGQEEMESSPLDKLATRLGLPTNCDIDLRKQEELEEQTAGSISSLEGFSPSSHSGEMNHHVAARGGGGGGLGRRAGGFEEEEEEWEIPWVLIPITGLCSERYKHRDRNIPQDPRFQHLATAAASTTTTNPPRKSPTPSPQPSPPLSPYQCPSPEPSPPPLASQCPSPDPSPPPSPSQCPSPEPSPPPSPSQCLSPEPSPPTSPSQCPSPQSSPLITSSQCPSPPSPSSFQSPKPNDLNPLNHDGANKEQLAPTASRDFVALFIEKKEKSRGKEKNEEPSIQPSVPNAPEKRTSPSPPLPPTKRGKEDAHENTGEVKRLQRELLDKEKEGPEKAKDSRQDVEGVVGVIHDVASGKEQKGQAKELASGSVFPSPVSSPAVRDIDSIVDKHLGDFFSEIHHLLQEESVHYSFPQSPHSTSNPESTALPHALPHTSVSQFSQYVSFYNPCPPVQDYVHSLQDGINSMLTEFERWPSHRANTGQTDADAALASKVSAFVAGIRAANDKTDTDDEVPASSDELRAPDVITSVSQTPVVWQPDAVSKPFSDATNGRNPPTSHVTLSTPTSVSGSAYQLANIHNPSIKSPPSQWQPQQSHDLEISRTVTQNVRPTQDTSTVRTVHYATGVEAGSNFAGLNSAVTLPGFSVVSKTLAEPSQSSEPVSSSASVSVPGPGASPAPPATALSSLISQLQPEVFNSLVEIIKDVKRNSLQFYFHSTELGDQVYKDVKEHLLKQGNTEQTPVAFLNQENSDNRLLVIIKNKDIAGHIHEIPGLVSLKRHPSVAFVGIDTLADIRNNSHIELFVSGGCIISDELVLNPDVITHDRLAALLMFLEQHSSPESVWKWKVHLKTHKKLKEQARFRREAANLLDVLSTYQKRQIIEFLPYHHCDMMSHHSPDLDCLVELQARYTQYRHTIFLTEHRFDKLASYSASGIIVASIDEVLHHFTRLVGYHDIKDKQPIMDDLLSPKGLSRQSRGDSGSGPECSPSIFPEHIHPVSSSDQPQQSSSGLPTLPHLSDQLVPDAFCKDAVPQPSETDFEKLRQAISQFRAERQAQLQQKLLDSQTDCCSSPPRSIHANPVCVGSGHITPPLGQGGSNESAQLTPGRKAVAATLDLIHSALQLELGDEGRREDRVGLPTERRRTGGAEPKDQRDDPLVSQNTAAVAGQSNQPDSTSDRREKVAQQAEPELTNAAKQDAASSSTYSCPAGDGRSRNTQSSQEQLIKREDMLPGHTTASTTKLTGSMTVATGQQDSQSPPQPQQQHIQQHLQQLSNQQQQINEHLHLQPRLSHPQHPPQQQWGVGLLQPPHLARFSNQPFSHGPVLGPLTTLGGIRSLLGPTPVWTRGVCPPGGGTLVWGFPQPGTGPGLLGGYHNPAGPSNSRYRGGQRGGGFNGI</sequence>
<evidence type="ECO:0000259" key="3">
    <source>
        <dbReference type="Pfam" id="PF12509"/>
    </source>
</evidence>
<dbReference type="GO" id="GO:0000792">
    <property type="term" value="C:heterochromatin"/>
    <property type="evidence" value="ECO:0007669"/>
    <property type="project" value="TreeGrafter"/>
</dbReference>
<feature type="region of interest" description="Disordered" evidence="2">
    <location>
        <begin position="2112"/>
        <end position="2134"/>
    </location>
</feature>
<feature type="compositionally biased region" description="Polar residues" evidence="2">
    <location>
        <begin position="783"/>
        <end position="800"/>
    </location>
</feature>
<feature type="compositionally biased region" description="Low complexity" evidence="2">
    <location>
        <begin position="1990"/>
        <end position="2015"/>
    </location>
</feature>
<evidence type="ECO:0000313" key="7">
    <source>
        <dbReference type="Proteomes" id="UP000503349"/>
    </source>
</evidence>
<reference evidence="6 7" key="1">
    <citation type="submission" date="2019-02" db="EMBL/GenBank/DDBJ databases">
        <title>Opniocepnalus argus genome.</title>
        <authorList>
            <person name="Zhou C."/>
            <person name="Xiao S."/>
        </authorList>
    </citation>
    <scope>NUCLEOTIDE SEQUENCE [LARGE SCALE GENOMIC DNA]</scope>
    <source>
        <strain evidence="6">OARG1902GOOAL</strain>
        <tissue evidence="6">Muscle</tissue>
    </source>
</reference>
<evidence type="ECO:0000256" key="2">
    <source>
        <dbReference type="SAM" id="MobiDB-lite"/>
    </source>
</evidence>
<feature type="compositionally biased region" description="Polar residues" evidence="2">
    <location>
        <begin position="612"/>
        <end position="627"/>
    </location>
</feature>
<organism evidence="6 7">
    <name type="scientific">Channa argus</name>
    <name type="common">Northern snakehead</name>
    <name type="synonym">Ophicephalus argus</name>
    <dbReference type="NCBI Taxonomy" id="215402"/>
    <lineage>
        <taxon>Eukaryota</taxon>
        <taxon>Metazoa</taxon>
        <taxon>Chordata</taxon>
        <taxon>Craniata</taxon>
        <taxon>Vertebrata</taxon>
        <taxon>Euteleostomi</taxon>
        <taxon>Actinopterygii</taxon>
        <taxon>Neopterygii</taxon>
        <taxon>Teleostei</taxon>
        <taxon>Neoteleostei</taxon>
        <taxon>Acanthomorphata</taxon>
        <taxon>Anabantaria</taxon>
        <taxon>Anabantiformes</taxon>
        <taxon>Channoidei</taxon>
        <taxon>Channidae</taxon>
        <taxon>Channa</taxon>
    </lineage>
</organism>
<feature type="compositionally biased region" description="Low complexity" evidence="2">
    <location>
        <begin position="1738"/>
        <end position="1748"/>
    </location>
</feature>
<keyword evidence="7" id="KW-1185">Reference proteome</keyword>
<feature type="compositionally biased region" description="Polar residues" evidence="2">
    <location>
        <begin position="1289"/>
        <end position="1307"/>
    </location>
</feature>
<evidence type="ECO:0000313" key="6">
    <source>
        <dbReference type="EMBL" id="KAF3690273.1"/>
    </source>
</evidence>
<feature type="domain" description="TASOR PIN" evidence="5">
    <location>
        <begin position="1547"/>
        <end position="1688"/>
    </location>
</feature>
<feature type="compositionally biased region" description="Basic and acidic residues" evidence="2">
    <location>
        <begin position="642"/>
        <end position="655"/>
    </location>
</feature>
<dbReference type="InterPro" id="IPR046432">
    <property type="entry name" value="TASOR"/>
</dbReference>
<feature type="compositionally biased region" description="Basic and acidic residues" evidence="2">
    <location>
        <begin position="664"/>
        <end position="673"/>
    </location>
</feature>
<reference evidence="7" key="2">
    <citation type="submission" date="2019-02" db="EMBL/GenBank/DDBJ databases">
        <title>Opniocepnalus argus Var Kimnra genome.</title>
        <authorList>
            <person name="Zhou C."/>
            <person name="Xiao S."/>
        </authorList>
    </citation>
    <scope>NUCLEOTIDE SEQUENCE [LARGE SCALE GENOMIC DNA]</scope>
</reference>
<protein>
    <submittedName>
        <fullName evidence="6">Protein TASOR</fullName>
    </submittedName>
</protein>
<feature type="region of interest" description="Disordered" evidence="2">
    <location>
        <begin position="298"/>
        <end position="318"/>
    </location>
</feature>
<feature type="domain" description="TASOR pseudo-PARP" evidence="3">
    <location>
        <begin position="143"/>
        <end position="286"/>
    </location>
</feature>
<evidence type="ECO:0000256" key="1">
    <source>
        <dbReference type="ARBA" id="ARBA00008058"/>
    </source>
</evidence>
<dbReference type="Pfam" id="PF12509">
    <property type="entry name" value="DUF3715"/>
    <property type="match status" value="1"/>
</dbReference>
<dbReference type="PANTHER" id="PTHR16207:SF1">
    <property type="entry name" value="PROTEIN TASOR"/>
    <property type="match status" value="1"/>
</dbReference>
<feature type="region of interest" description="Disordered" evidence="2">
    <location>
        <begin position="1098"/>
        <end position="1121"/>
    </location>
</feature>
<feature type="region of interest" description="Disordered" evidence="2">
    <location>
        <begin position="867"/>
        <end position="1086"/>
    </location>
</feature>
<comment type="similarity">
    <text evidence="1">Belongs to the TASOR family.</text>
</comment>
<name>A0A6G1PJ99_CHAAH</name>
<feature type="compositionally biased region" description="Basic and acidic residues" evidence="2">
    <location>
        <begin position="1048"/>
        <end position="1085"/>
    </location>
</feature>